<evidence type="ECO:0000256" key="4">
    <source>
        <dbReference type="ARBA" id="ARBA00022989"/>
    </source>
</evidence>
<dbReference type="Gene3D" id="3.30.420.590">
    <property type="match status" value="1"/>
</dbReference>
<evidence type="ECO:0000259" key="6">
    <source>
        <dbReference type="Pfam" id="PF03816"/>
    </source>
</evidence>
<dbReference type="Proteomes" id="UP000305222">
    <property type="component" value="Unassembled WGS sequence"/>
</dbReference>
<evidence type="ECO:0000256" key="5">
    <source>
        <dbReference type="SAM" id="Phobius"/>
    </source>
</evidence>
<dbReference type="AlphaFoldDB" id="A0A4U3ANG2"/>
<evidence type="ECO:0000313" key="8">
    <source>
        <dbReference type="Proteomes" id="UP000305222"/>
    </source>
</evidence>
<feature type="transmembrane region" description="Helical" evidence="5">
    <location>
        <begin position="25"/>
        <end position="46"/>
    </location>
</feature>
<dbReference type="PANTHER" id="PTHR33392">
    <property type="entry name" value="POLYISOPRENYL-TEICHOIC ACID--PEPTIDOGLYCAN TEICHOIC ACID TRANSFERASE TAGU"/>
    <property type="match status" value="1"/>
</dbReference>
<feature type="domain" description="Cell envelope-related transcriptional attenuator" evidence="6">
    <location>
        <begin position="99"/>
        <end position="131"/>
    </location>
</feature>
<comment type="caution">
    <text evidence="7">The sequence shown here is derived from an EMBL/GenBank/DDBJ whole genome shotgun (WGS) entry which is preliminary data.</text>
</comment>
<comment type="similarity">
    <text evidence="1">Belongs to the LytR/CpsA/Psr (LCP) family.</text>
</comment>
<dbReference type="EMBL" id="SZON01001904">
    <property type="protein sequence ID" value="TKI89352.1"/>
    <property type="molecule type" value="Genomic_DNA"/>
</dbReference>
<evidence type="ECO:0000256" key="3">
    <source>
        <dbReference type="ARBA" id="ARBA00022968"/>
    </source>
</evidence>
<evidence type="ECO:0000256" key="1">
    <source>
        <dbReference type="ARBA" id="ARBA00006068"/>
    </source>
</evidence>
<sequence length="133" mass="15117">MKMSSELEQNTRSNKKRSKRRSIKWFILIPFFLLIFGGVGYGSLIYNKAKAVVSDAYAQIDKSSKRDKEVEPLKDNISILIMGVDGSEMRKSQYGEAVRTDALLLATINKDDKSVKLVSIPRDSRVYIPSRKK</sequence>
<keyword evidence="2 5" id="KW-0812">Transmembrane</keyword>
<protein>
    <submittedName>
        <fullName evidence="7">LytR family transcriptional regulator</fullName>
    </submittedName>
</protein>
<proteinExistence type="inferred from homology"/>
<accession>A0A4U3ANG2</accession>
<gene>
    <name evidence="7" type="ORF">FC699_26235</name>
</gene>
<dbReference type="Pfam" id="PF03816">
    <property type="entry name" value="LytR_cpsA_psr"/>
    <property type="match status" value="1"/>
</dbReference>
<keyword evidence="3" id="KW-0735">Signal-anchor</keyword>
<dbReference type="InterPro" id="IPR004474">
    <property type="entry name" value="LytR_CpsA_psr"/>
</dbReference>
<organism evidence="7 8">
    <name type="scientific">Bacillus wiedmannii</name>
    <dbReference type="NCBI Taxonomy" id="1890302"/>
    <lineage>
        <taxon>Bacteria</taxon>
        <taxon>Bacillati</taxon>
        <taxon>Bacillota</taxon>
        <taxon>Bacilli</taxon>
        <taxon>Bacillales</taxon>
        <taxon>Bacillaceae</taxon>
        <taxon>Bacillus</taxon>
        <taxon>Bacillus cereus group</taxon>
    </lineage>
</organism>
<dbReference type="InterPro" id="IPR050922">
    <property type="entry name" value="LytR/CpsA/Psr_CW_biosynth"/>
</dbReference>
<dbReference type="PANTHER" id="PTHR33392:SF3">
    <property type="entry name" value="POLYISOPRENYL-TEICHOIC ACID--PEPTIDOGLYCAN TEICHOIC ACID TRANSFERASE TAGT"/>
    <property type="match status" value="1"/>
</dbReference>
<feature type="non-terminal residue" evidence="7">
    <location>
        <position position="133"/>
    </location>
</feature>
<reference evidence="7 8" key="1">
    <citation type="journal article" date="2019" name="Environ. Microbiol.">
        <title>An active ?-lactamase is a part of an orchestrated cell wall stress resistance network of Bacillus subtilis and related rhizosphere species.</title>
        <authorList>
            <person name="Bucher T."/>
            <person name="Keren-Paz A."/>
            <person name="Hausser J."/>
            <person name="Olender T."/>
            <person name="Cytryn E."/>
            <person name="Kolodkin-Gal I."/>
        </authorList>
    </citation>
    <scope>NUCLEOTIDE SEQUENCE [LARGE SCALE GENOMIC DNA]</scope>
    <source>
        <strain evidence="7 8">I5</strain>
    </source>
</reference>
<keyword evidence="4 5" id="KW-1133">Transmembrane helix</keyword>
<name>A0A4U3ANG2_9BACI</name>
<dbReference type="GO" id="GO:0071555">
    <property type="term" value="P:cell wall organization"/>
    <property type="evidence" value="ECO:0007669"/>
    <property type="project" value="UniProtKB-KW"/>
</dbReference>
<evidence type="ECO:0000313" key="7">
    <source>
        <dbReference type="EMBL" id="TKI89352.1"/>
    </source>
</evidence>
<evidence type="ECO:0000256" key="2">
    <source>
        <dbReference type="ARBA" id="ARBA00022692"/>
    </source>
</evidence>
<keyword evidence="5" id="KW-0472">Membrane</keyword>